<organism evidence="5 6">
    <name type="scientific">Hypsibius exemplaris</name>
    <name type="common">Freshwater tardigrade</name>
    <dbReference type="NCBI Taxonomy" id="2072580"/>
    <lineage>
        <taxon>Eukaryota</taxon>
        <taxon>Metazoa</taxon>
        <taxon>Ecdysozoa</taxon>
        <taxon>Tardigrada</taxon>
        <taxon>Eutardigrada</taxon>
        <taxon>Parachela</taxon>
        <taxon>Hypsibioidea</taxon>
        <taxon>Hypsibiidae</taxon>
        <taxon>Hypsibius</taxon>
    </lineage>
</organism>
<feature type="region of interest" description="Disordered" evidence="3">
    <location>
        <begin position="198"/>
        <end position="217"/>
    </location>
</feature>
<feature type="chain" id="PRO_5012732166" evidence="4">
    <location>
        <begin position="25"/>
        <end position="523"/>
    </location>
</feature>
<dbReference type="CDD" id="cd00112">
    <property type="entry name" value="LDLa"/>
    <property type="match status" value="1"/>
</dbReference>
<dbReference type="AlphaFoldDB" id="A0A1W0WKM9"/>
<gene>
    <name evidence="5" type="ORF">BV898_10025</name>
</gene>
<evidence type="ECO:0000256" key="1">
    <source>
        <dbReference type="ARBA" id="ARBA00023157"/>
    </source>
</evidence>
<dbReference type="EMBL" id="MTYJ01000082">
    <property type="protein sequence ID" value="OQV15771.1"/>
    <property type="molecule type" value="Genomic_DNA"/>
</dbReference>
<accession>A0A1W0WKM9</accession>
<comment type="caution">
    <text evidence="2">Lacks conserved residue(s) required for the propagation of feature annotation.</text>
</comment>
<proteinExistence type="predicted"/>
<evidence type="ECO:0000256" key="4">
    <source>
        <dbReference type="SAM" id="SignalP"/>
    </source>
</evidence>
<dbReference type="SMART" id="SM00192">
    <property type="entry name" value="LDLa"/>
    <property type="match status" value="1"/>
</dbReference>
<sequence length="523" mass="55710">MTKPCSGTFVFFAAVLHFISVSNAQNTSTVPVVLVRSADNTTPVPQFDGTTTPAIPRSTVRTIKFRGAQSRLLDEDEADKENFAPAAPKRFDPTKLSQLISKINRQEPLAISRIPEAPTATTSDFFFLETTTAPPSPTSIFPVIIPTFTTSGPETDNDIPNETTSSTTTAIPATTTTTTPSTTTSTFATTAASTTEFVSTTPSISSPVTERLTTTTSTTSAAPFTTVTNFDIQAVSETTTGVSSTTAASPLLATTDVTTVPTSTLSSSTMSAIVPNITAVAPPTPPVTTFIPIDIKLGAHCTSNAFCDALVPNSYCEKRAFQSGTCQCRPSLHGDPADAEYPCGRRSVCAGNPCRGDQDASFCTPIVTSPPKRFRDYTQPEGRSARMLSLDIIYQAVFGDFDCRCVEGAVGRNHSSVTPGVCCTPDRIACPDMSGCYSLSEICDGKKQCLDCSDETYKSCLLSKQCDPNEPLFASPIATLPRSGIQKNRAMISRQTGAGYTDILGQILPYRSSMWGVTYGRRK</sequence>
<reference evidence="6" key="1">
    <citation type="submission" date="2017-01" db="EMBL/GenBank/DDBJ databases">
        <title>Comparative genomics of anhydrobiosis in the tardigrade Hypsibius dujardini.</title>
        <authorList>
            <person name="Yoshida Y."/>
            <person name="Koutsovoulos G."/>
            <person name="Laetsch D."/>
            <person name="Stevens L."/>
            <person name="Kumar S."/>
            <person name="Horikawa D."/>
            <person name="Ishino K."/>
            <person name="Komine S."/>
            <person name="Tomita M."/>
            <person name="Blaxter M."/>
            <person name="Arakawa K."/>
        </authorList>
    </citation>
    <scope>NUCLEOTIDE SEQUENCE [LARGE SCALE GENOMIC DNA]</scope>
    <source>
        <strain evidence="6">Z151</strain>
    </source>
</reference>
<dbReference type="OrthoDB" id="10647476at2759"/>
<protein>
    <submittedName>
        <fullName evidence="5">Uncharacterized protein</fullName>
    </submittedName>
</protein>
<name>A0A1W0WKM9_HYPEX</name>
<evidence type="ECO:0000256" key="2">
    <source>
        <dbReference type="PROSITE-ProRule" id="PRU00124"/>
    </source>
</evidence>
<comment type="caution">
    <text evidence="5">The sequence shown here is derived from an EMBL/GenBank/DDBJ whole genome shotgun (WGS) entry which is preliminary data.</text>
</comment>
<evidence type="ECO:0000313" key="5">
    <source>
        <dbReference type="EMBL" id="OQV15771.1"/>
    </source>
</evidence>
<keyword evidence="1" id="KW-1015">Disulfide bond</keyword>
<feature type="signal peptide" evidence="4">
    <location>
        <begin position="1"/>
        <end position="24"/>
    </location>
</feature>
<evidence type="ECO:0000256" key="3">
    <source>
        <dbReference type="SAM" id="MobiDB-lite"/>
    </source>
</evidence>
<keyword evidence="4" id="KW-0732">Signal</keyword>
<evidence type="ECO:0000313" key="6">
    <source>
        <dbReference type="Proteomes" id="UP000192578"/>
    </source>
</evidence>
<dbReference type="Proteomes" id="UP000192578">
    <property type="component" value="Unassembled WGS sequence"/>
</dbReference>
<feature type="region of interest" description="Disordered" evidence="3">
    <location>
        <begin position="163"/>
        <end position="184"/>
    </location>
</feature>
<dbReference type="InterPro" id="IPR002172">
    <property type="entry name" value="LDrepeatLR_classA_rpt"/>
</dbReference>
<dbReference type="PROSITE" id="PS50068">
    <property type="entry name" value="LDLRA_2"/>
    <property type="match status" value="1"/>
</dbReference>
<keyword evidence="6" id="KW-1185">Reference proteome</keyword>